<dbReference type="PRINTS" id="PR00248">
    <property type="entry name" value="GPCRMGR"/>
</dbReference>
<dbReference type="InterPro" id="IPR017979">
    <property type="entry name" value="GPCR_3_CS"/>
</dbReference>
<evidence type="ECO:0000256" key="2">
    <source>
        <dbReference type="ARBA" id="ARBA00022475"/>
    </source>
</evidence>
<evidence type="ECO:0000256" key="4">
    <source>
        <dbReference type="ARBA" id="ARBA00022729"/>
    </source>
</evidence>
<dbReference type="GeneTree" id="ENSGT00940000166814"/>
<organism evidence="13 14">
    <name type="scientific">Seriola lalandi dorsalis</name>
    <dbReference type="NCBI Taxonomy" id="1841481"/>
    <lineage>
        <taxon>Eukaryota</taxon>
        <taxon>Metazoa</taxon>
        <taxon>Chordata</taxon>
        <taxon>Craniata</taxon>
        <taxon>Vertebrata</taxon>
        <taxon>Euteleostomi</taxon>
        <taxon>Actinopterygii</taxon>
        <taxon>Neopterygii</taxon>
        <taxon>Teleostei</taxon>
        <taxon>Neoteleostei</taxon>
        <taxon>Acanthomorphata</taxon>
        <taxon>Carangaria</taxon>
        <taxon>Carangiformes</taxon>
        <taxon>Carangidae</taxon>
        <taxon>Seriola</taxon>
    </lineage>
</organism>
<dbReference type="InterPro" id="IPR001828">
    <property type="entry name" value="ANF_lig-bd_rcpt"/>
</dbReference>
<keyword evidence="10" id="KW-0807">Transducer</keyword>
<keyword evidence="2" id="KW-1003">Cell membrane</keyword>
<keyword evidence="5 11" id="KW-1133">Transmembrane helix</keyword>
<keyword evidence="3 11" id="KW-0812">Transmembrane</keyword>
<dbReference type="Gene3D" id="2.10.50.30">
    <property type="entry name" value="GPCR, family 3, nine cysteines domain"/>
    <property type="match status" value="1"/>
</dbReference>
<reference evidence="13" key="2">
    <citation type="submission" date="2025-09" db="UniProtKB">
        <authorList>
            <consortium name="Ensembl"/>
        </authorList>
    </citation>
    <scope>IDENTIFICATION</scope>
</reference>
<feature type="transmembrane region" description="Helical" evidence="11">
    <location>
        <begin position="600"/>
        <end position="620"/>
    </location>
</feature>
<protein>
    <submittedName>
        <fullName evidence="13">Olfactory receptor C family, u1</fullName>
    </submittedName>
</protein>
<dbReference type="PANTHER" id="PTHR24061:SF579">
    <property type="entry name" value="OLFACTORY RECEPTOR C FAMILY, U1"/>
    <property type="match status" value="1"/>
</dbReference>
<dbReference type="PROSITE" id="PS00981">
    <property type="entry name" value="G_PROTEIN_RECEP_F3_3"/>
    <property type="match status" value="1"/>
</dbReference>
<dbReference type="GO" id="GO:0004930">
    <property type="term" value="F:G protein-coupled receptor activity"/>
    <property type="evidence" value="ECO:0007669"/>
    <property type="project" value="UniProtKB-KW"/>
</dbReference>
<evidence type="ECO:0000313" key="14">
    <source>
        <dbReference type="Proteomes" id="UP000261360"/>
    </source>
</evidence>
<evidence type="ECO:0000256" key="7">
    <source>
        <dbReference type="ARBA" id="ARBA00023136"/>
    </source>
</evidence>
<evidence type="ECO:0000313" key="13">
    <source>
        <dbReference type="Ensembl" id="ENSSLDP00000028890.1"/>
    </source>
</evidence>
<dbReference type="InterPro" id="IPR011500">
    <property type="entry name" value="GPCR_3_9-Cys_dom"/>
</dbReference>
<evidence type="ECO:0000256" key="3">
    <source>
        <dbReference type="ARBA" id="ARBA00022692"/>
    </source>
</evidence>
<dbReference type="FunFam" id="3.40.50.2300:FF:000016">
    <property type="entry name" value="Taste 1 receptor member 2"/>
    <property type="match status" value="1"/>
</dbReference>
<evidence type="ECO:0000256" key="5">
    <source>
        <dbReference type="ARBA" id="ARBA00022989"/>
    </source>
</evidence>
<keyword evidence="8" id="KW-0675">Receptor</keyword>
<comment type="subcellular location">
    <subcellularLocation>
        <location evidence="1">Cell membrane</location>
        <topology evidence="1">Multi-pass membrane protein</topology>
    </subcellularLocation>
</comment>
<name>A0A3B4YDW0_SERLL</name>
<keyword evidence="14" id="KW-1185">Reference proteome</keyword>
<feature type="transmembrane region" description="Helical" evidence="11">
    <location>
        <begin position="758"/>
        <end position="778"/>
    </location>
</feature>
<feature type="domain" description="G-protein coupled receptors family 3 profile" evidence="12">
    <location>
        <begin position="562"/>
        <end position="828"/>
    </location>
</feature>
<dbReference type="Pfam" id="PF00003">
    <property type="entry name" value="7tm_3"/>
    <property type="match status" value="1"/>
</dbReference>
<dbReference type="InterPro" id="IPR000068">
    <property type="entry name" value="GPCR_3_Ca_sens_rcpt-rel"/>
</dbReference>
<feature type="transmembrane region" description="Helical" evidence="11">
    <location>
        <begin position="677"/>
        <end position="695"/>
    </location>
</feature>
<evidence type="ECO:0000256" key="1">
    <source>
        <dbReference type="ARBA" id="ARBA00004651"/>
    </source>
</evidence>
<keyword evidence="4" id="KW-0732">Signal</keyword>
<evidence type="ECO:0000256" key="6">
    <source>
        <dbReference type="ARBA" id="ARBA00023040"/>
    </source>
</evidence>
<sequence>MLEYSCTENLSLFTNDTLKTYFDTCKLIKGDFVIGGFFPLHYVAPKPQHSYSSKPQLTPCSGFDHRAFRWMMTMVFAVEEINRDSSLLPGVKLGYRIMDSCDHVHTSMQALFSLISHSKGVTAPTLPSCLTGSPVPAVIGLASSSPTRAVAHTLGPFNIPLKSHIRGLVQLVTFLDWLWVGTIGTTDDYSQYGIQAFSNQFRQQGGCVAFHLTIPKSPTAAQVQEMADRLQSSTAQVMVVFATEGQLLDLLLELAHRNVTGIQWVASEAWVTASLLTSPGFQPLLEGTLGFSFPGVRIPGLKEFLLNVRPSPEPGMEFVNMFWEELFDSHTVDNLMGLDDFDSEKPVCTGSDDLRYTDSSFTDVSQVRISYNVYKAVYAIAHALHDLLNCESAELKKGICEKQKSFTSRQLLDHLKTVNFTNQFGEKVYFDSNGEPVPLYDIINWQKDSKGEIRFIKVGSYDGSAPLGQQLQMEQSTIVWTKGQSQVPVSQCSAPCPSGSRQARRRREPHCCFDCLPCADGEISNQTGSTECTKCPEFYWSDKDKVKCIAGVEEFLSFFDTMGIILVILTLLGVVLTTIITTVFHRFRFTPIVKANNSEISFLLLLSLKLCFLCSLVFIGRPSAWTCRLRQAAFGISFVLCLSCLLVKTIVVLLAFQSNVPGSRALKLFGPSQQRTLILCTTAPQVCLCAGWLLGAPPFPFRNPTYQATTGKIVVECKEPWPPGFYLVLGYIGLLAFLCLLLAFLGRKLPDTFNEAKLITFSMLIFWAVWISFIPAHVSSPGKFTVAVEIFAILASSFGLLLCIFVPKCYIILLRPERNIKKGMTGKYPR</sequence>
<dbReference type="Pfam" id="PF01094">
    <property type="entry name" value="ANF_receptor"/>
    <property type="match status" value="2"/>
</dbReference>
<dbReference type="InterPro" id="IPR000337">
    <property type="entry name" value="GPCR_3"/>
</dbReference>
<keyword evidence="6" id="KW-0297">G-protein coupled receptor</keyword>
<reference evidence="13" key="1">
    <citation type="submission" date="2025-08" db="UniProtKB">
        <authorList>
            <consortium name="Ensembl"/>
        </authorList>
    </citation>
    <scope>IDENTIFICATION</scope>
</reference>
<evidence type="ECO:0000256" key="10">
    <source>
        <dbReference type="ARBA" id="ARBA00023224"/>
    </source>
</evidence>
<dbReference type="Gene3D" id="3.40.50.2300">
    <property type="match status" value="3"/>
</dbReference>
<evidence type="ECO:0000256" key="11">
    <source>
        <dbReference type="SAM" id="Phobius"/>
    </source>
</evidence>
<dbReference type="Ensembl" id="ENSSLDT00000029737.1">
    <property type="protein sequence ID" value="ENSSLDP00000028890.1"/>
    <property type="gene ID" value="ENSSLDG00000022297.1"/>
</dbReference>
<dbReference type="InterPro" id="IPR038550">
    <property type="entry name" value="GPCR_3_9-Cys_sf"/>
</dbReference>
<feature type="transmembrane region" description="Helical" evidence="11">
    <location>
        <begin position="790"/>
        <end position="814"/>
    </location>
</feature>
<dbReference type="FunFam" id="2.10.50.30:FF:000003">
    <property type="entry name" value="Vomeronasal 2, receptor 120"/>
    <property type="match status" value="1"/>
</dbReference>
<feature type="transmembrane region" description="Helical" evidence="11">
    <location>
        <begin position="632"/>
        <end position="656"/>
    </location>
</feature>
<feature type="transmembrane region" description="Helical" evidence="11">
    <location>
        <begin position="555"/>
        <end position="580"/>
    </location>
</feature>
<dbReference type="Proteomes" id="UP000261360">
    <property type="component" value="Unplaced"/>
</dbReference>
<proteinExistence type="predicted"/>
<dbReference type="STRING" id="1841481.ENSSLDP00000028890"/>
<dbReference type="AlphaFoldDB" id="A0A3B4YDW0"/>
<evidence type="ECO:0000256" key="8">
    <source>
        <dbReference type="ARBA" id="ARBA00023170"/>
    </source>
</evidence>
<dbReference type="GO" id="GO:0005886">
    <property type="term" value="C:plasma membrane"/>
    <property type="evidence" value="ECO:0007669"/>
    <property type="project" value="UniProtKB-SubCell"/>
</dbReference>
<dbReference type="Pfam" id="PF07562">
    <property type="entry name" value="NCD3G"/>
    <property type="match status" value="1"/>
</dbReference>
<evidence type="ECO:0000259" key="12">
    <source>
        <dbReference type="PROSITE" id="PS50259"/>
    </source>
</evidence>
<evidence type="ECO:0000256" key="9">
    <source>
        <dbReference type="ARBA" id="ARBA00023180"/>
    </source>
</evidence>
<dbReference type="PRINTS" id="PR00592">
    <property type="entry name" value="CASENSINGR"/>
</dbReference>
<dbReference type="PANTHER" id="PTHR24061">
    <property type="entry name" value="CALCIUM-SENSING RECEPTOR-RELATED"/>
    <property type="match status" value="1"/>
</dbReference>
<dbReference type="PROSITE" id="PS50259">
    <property type="entry name" value="G_PROTEIN_RECEP_F3_4"/>
    <property type="match status" value="1"/>
</dbReference>
<feature type="transmembrane region" description="Helical" evidence="11">
    <location>
        <begin position="725"/>
        <end position="746"/>
    </location>
</feature>
<dbReference type="InterPro" id="IPR017978">
    <property type="entry name" value="GPCR_3_C"/>
</dbReference>
<dbReference type="InterPro" id="IPR028082">
    <property type="entry name" value="Peripla_BP_I"/>
</dbReference>
<keyword evidence="7 11" id="KW-0472">Membrane</keyword>
<dbReference type="SUPFAM" id="SSF53822">
    <property type="entry name" value="Periplasmic binding protein-like I"/>
    <property type="match status" value="1"/>
</dbReference>
<accession>A0A3B4YDW0</accession>
<keyword evidence="9" id="KW-0325">Glycoprotein</keyword>